<dbReference type="InParanoid" id="F0ZNT8"/>
<feature type="region of interest" description="Disordered" evidence="2">
    <location>
        <begin position="1"/>
        <end position="22"/>
    </location>
</feature>
<dbReference type="GeneID" id="10499905"/>
<proteinExistence type="predicted"/>
<dbReference type="KEGG" id="dpp:DICPUDRAFT_79852"/>
<feature type="compositionally biased region" description="Low complexity" evidence="2">
    <location>
        <begin position="156"/>
        <end position="172"/>
    </location>
</feature>
<evidence type="ECO:0000256" key="2">
    <source>
        <dbReference type="SAM" id="MobiDB-lite"/>
    </source>
</evidence>
<gene>
    <name evidence="3" type="ORF">DICPUDRAFT_79852</name>
</gene>
<dbReference type="VEuPathDB" id="AmoebaDB:DICPUDRAFT_79852"/>
<reference evidence="4" key="1">
    <citation type="journal article" date="2011" name="Genome Biol.">
        <title>Comparative genomics of the social amoebae Dictyostelium discoideum and Dictyostelium purpureum.</title>
        <authorList>
            <consortium name="US DOE Joint Genome Institute (JGI-PGF)"/>
            <person name="Sucgang R."/>
            <person name="Kuo A."/>
            <person name="Tian X."/>
            <person name="Salerno W."/>
            <person name="Parikh A."/>
            <person name="Feasley C.L."/>
            <person name="Dalin E."/>
            <person name="Tu H."/>
            <person name="Huang E."/>
            <person name="Barry K."/>
            <person name="Lindquist E."/>
            <person name="Shapiro H."/>
            <person name="Bruce D."/>
            <person name="Schmutz J."/>
            <person name="Salamov A."/>
            <person name="Fey P."/>
            <person name="Gaudet P."/>
            <person name="Anjard C."/>
            <person name="Babu M.M."/>
            <person name="Basu S."/>
            <person name="Bushmanova Y."/>
            <person name="van der Wel H."/>
            <person name="Katoh-Kurasawa M."/>
            <person name="Dinh C."/>
            <person name="Coutinho P.M."/>
            <person name="Saito T."/>
            <person name="Elias M."/>
            <person name="Schaap P."/>
            <person name="Kay R.R."/>
            <person name="Henrissat B."/>
            <person name="Eichinger L."/>
            <person name="Rivero F."/>
            <person name="Putnam N.H."/>
            <person name="West C.M."/>
            <person name="Loomis W.F."/>
            <person name="Chisholm R.L."/>
            <person name="Shaulsky G."/>
            <person name="Strassmann J.E."/>
            <person name="Queller D.C."/>
            <person name="Kuspa A."/>
            <person name="Grigoriev I.V."/>
        </authorList>
    </citation>
    <scope>NUCLEOTIDE SEQUENCE [LARGE SCALE GENOMIC DNA]</scope>
    <source>
        <strain evidence="4">QSDP1</strain>
    </source>
</reference>
<dbReference type="AlphaFoldDB" id="F0ZNT8"/>
<keyword evidence="1" id="KW-0175">Coiled coil</keyword>
<evidence type="ECO:0000256" key="1">
    <source>
        <dbReference type="SAM" id="Coils"/>
    </source>
</evidence>
<keyword evidence="4" id="KW-1185">Reference proteome</keyword>
<dbReference type="EMBL" id="GL871099">
    <property type="protein sequence ID" value="EGC34397.1"/>
    <property type="molecule type" value="Genomic_DNA"/>
</dbReference>
<protein>
    <submittedName>
        <fullName evidence="3">Uncharacterized protein</fullName>
    </submittedName>
</protein>
<feature type="region of interest" description="Disordered" evidence="2">
    <location>
        <begin position="132"/>
        <end position="201"/>
    </location>
</feature>
<dbReference type="Proteomes" id="UP000001064">
    <property type="component" value="Unassembled WGS sequence"/>
</dbReference>
<sequence>MDNNYKSIYNNSHYKNNDDNDDNDNNCNNNCNINNSNINTPITYQEYCNTHFQINNHNIRKYSNFNIFDDDDFDNPFKKTKFLPPPFKNYQPALSIQNRKIIEMEIEKIENQIEEARKRLVILRQLIVPPTSPPDITLSQTQPKTNNHLSDENVFQTTNNSKKNNSPQNSPPINFDSFNTLTKTPPLNSNHSNNNNVNIDDFNKLTPREKLIKSLLERRRAITSLSSSEIKTINPKIPERFNEKFFRLLFDGNLDVKEIPTQMESILYKYRFQLERFISTSSQIIKNSRYYYCLIDNHKSILPSYEELKKHLVTSHIDLIQITNIEETIHLDSDKAKCKHDGCIHIDSKKNISRHSKMFHHSDDMGITNSCFECNRNKKKIYLELAKELNIYDTYSNNNLINFDI</sequence>
<dbReference type="RefSeq" id="XP_003289071.1">
    <property type="nucleotide sequence ID" value="XM_003289023.1"/>
</dbReference>
<accession>F0ZNT8</accession>
<name>F0ZNT8_DICPU</name>
<feature type="compositionally biased region" description="Polar residues" evidence="2">
    <location>
        <begin position="137"/>
        <end position="148"/>
    </location>
</feature>
<feature type="compositionally biased region" description="Polar residues" evidence="2">
    <location>
        <begin position="1"/>
        <end position="14"/>
    </location>
</feature>
<feature type="compositionally biased region" description="Polar residues" evidence="2">
    <location>
        <begin position="176"/>
        <end position="187"/>
    </location>
</feature>
<evidence type="ECO:0000313" key="4">
    <source>
        <dbReference type="Proteomes" id="UP000001064"/>
    </source>
</evidence>
<evidence type="ECO:0000313" key="3">
    <source>
        <dbReference type="EMBL" id="EGC34397.1"/>
    </source>
</evidence>
<organism evidence="3 4">
    <name type="scientific">Dictyostelium purpureum</name>
    <name type="common">Slime mold</name>
    <dbReference type="NCBI Taxonomy" id="5786"/>
    <lineage>
        <taxon>Eukaryota</taxon>
        <taxon>Amoebozoa</taxon>
        <taxon>Evosea</taxon>
        <taxon>Eumycetozoa</taxon>
        <taxon>Dictyostelia</taxon>
        <taxon>Dictyosteliales</taxon>
        <taxon>Dictyosteliaceae</taxon>
        <taxon>Dictyostelium</taxon>
    </lineage>
</organism>
<feature type="compositionally biased region" description="Low complexity" evidence="2">
    <location>
        <begin position="188"/>
        <end position="198"/>
    </location>
</feature>
<feature type="coiled-coil region" evidence="1">
    <location>
        <begin position="99"/>
        <end position="126"/>
    </location>
</feature>